<dbReference type="AlphaFoldDB" id="A0A1I7TD17"/>
<feature type="region of interest" description="Disordered" evidence="1">
    <location>
        <begin position="705"/>
        <end position="726"/>
    </location>
</feature>
<organism evidence="2 3">
    <name type="scientific">Caenorhabditis tropicalis</name>
    <dbReference type="NCBI Taxonomy" id="1561998"/>
    <lineage>
        <taxon>Eukaryota</taxon>
        <taxon>Metazoa</taxon>
        <taxon>Ecdysozoa</taxon>
        <taxon>Nematoda</taxon>
        <taxon>Chromadorea</taxon>
        <taxon>Rhabditida</taxon>
        <taxon>Rhabditina</taxon>
        <taxon>Rhabditomorpha</taxon>
        <taxon>Rhabditoidea</taxon>
        <taxon>Rhabditidae</taxon>
        <taxon>Peloderinae</taxon>
        <taxon>Caenorhabditis</taxon>
    </lineage>
</organism>
<feature type="region of interest" description="Disordered" evidence="1">
    <location>
        <begin position="588"/>
        <end position="612"/>
    </location>
</feature>
<protein>
    <submittedName>
        <fullName evidence="3">C2H2-type domain-containing protein</fullName>
    </submittedName>
</protein>
<evidence type="ECO:0000256" key="1">
    <source>
        <dbReference type="SAM" id="MobiDB-lite"/>
    </source>
</evidence>
<reference evidence="3" key="1">
    <citation type="submission" date="2016-11" db="UniProtKB">
        <authorList>
            <consortium name="WormBaseParasite"/>
        </authorList>
    </citation>
    <scope>IDENTIFICATION</scope>
</reference>
<dbReference type="WBParaSite" id="Csp11.Scaffold583.g4719.t1">
    <property type="protein sequence ID" value="Csp11.Scaffold583.g4719.t1"/>
    <property type="gene ID" value="Csp11.Scaffold583.g4719"/>
</dbReference>
<feature type="compositionally biased region" description="Low complexity" evidence="1">
    <location>
        <begin position="711"/>
        <end position="726"/>
    </location>
</feature>
<dbReference type="Proteomes" id="UP000095282">
    <property type="component" value="Unplaced"/>
</dbReference>
<sequence>MVSAKTRKNRTNSTSIDSECVKKLNLLYICGYCSKIIGDGKEFQQEHAQSHENEITQCRTCILPIKLNEKKSHLKKIHRCNYRLIKFSLDKSLIELRIAAGKSFSNFWGLSLSSSDRALQHFRSVSTRWWNNFKNGRSIGCFRVIKSKIFWSCSICIDTKPATCFDETLSMRAYTLSHLERFHLDELMVNIPGFLEFEWFHLQEEADFDIRSLMELAAQRSQIRCRSYRTFYTINLGLLESGDSFLRKIHKKDGWENKEVRYCLICCCLIPLESIRNHFGSSSHKHLEAVAESTSFLRVYKKSEDPSCLVEGANNEGNEVETCSVEEEIEQFEFPRELFLYEIVFKNQRQDEFKWRCCLCPRAHAQTFATQIIMRMYALRHIDEHHKFLFTEEFLAFEWFSVQHEMRASFDIRMFTPQQYTEKGEGTFNIGDPNDFVLPQQYYFLPKGLSNTNVICGFCYRSFNRRDFLLHIPIHGFGILDREPCELRPVVLNQAVRELMGQHNYSDDGLEDEPINVLSVDGKRLKSKMQLANQRTNQWNSQFSEFTTPMRSETEGEMNTPRRKSAMDAKKLLTETFKILQENARNRVETWNESSCSSSSDEDNSEDERFEKELSLIDRKTLRTDRIETIQPKENQKIEVSRMKPTELRLWVQREAEKRGLTWNTSDSTSSDSEDEIIENKRVSNKWSTMKPGKIKEIIRNAAKKRRIEFTNGTSSSSSDSGDNDI</sequence>
<proteinExistence type="predicted"/>
<dbReference type="STRING" id="1561998.A0A1I7TD17"/>
<keyword evidence="2" id="KW-1185">Reference proteome</keyword>
<dbReference type="eggNOG" id="ENOG502THB9">
    <property type="taxonomic scope" value="Eukaryota"/>
</dbReference>
<accession>A0A1I7TD17</accession>
<evidence type="ECO:0000313" key="3">
    <source>
        <dbReference type="WBParaSite" id="Csp11.Scaffold583.g4719.t1"/>
    </source>
</evidence>
<name>A0A1I7TD17_9PELO</name>
<evidence type="ECO:0000313" key="2">
    <source>
        <dbReference type="Proteomes" id="UP000095282"/>
    </source>
</evidence>